<feature type="non-terminal residue" evidence="2">
    <location>
        <position position="553"/>
    </location>
</feature>
<gene>
    <name evidence="2" type="ORF">METZ01_LOCUS194704</name>
</gene>
<dbReference type="EMBL" id="UINC01041078">
    <property type="protein sequence ID" value="SVB41850.1"/>
    <property type="molecule type" value="Genomic_DNA"/>
</dbReference>
<evidence type="ECO:0000259" key="1">
    <source>
        <dbReference type="Pfam" id="PF25183"/>
    </source>
</evidence>
<reference evidence="2" key="1">
    <citation type="submission" date="2018-05" db="EMBL/GenBank/DDBJ databases">
        <authorList>
            <person name="Lanie J.A."/>
            <person name="Ng W.-L."/>
            <person name="Kazmierczak K.M."/>
            <person name="Andrzejewski T.M."/>
            <person name="Davidsen T.M."/>
            <person name="Wayne K.J."/>
            <person name="Tettelin H."/>
            <person name="Glass J.I."/>
            <person name="Rusch D."/>
            <person name="Podicherti R."/>
            <person name="Tsui H.-C.T."/>
            <person name="Winkler M.E."/>
        </authorList>
    </citation>
    <scope>NUCLEOTIDE SEQUENCE</scope>
</reference>
<proteinExistence type="predicted"/>
<evidence type="ECO:0000313" key="2">
    <source>
        <dbReference type="EMBL" id="SVB41850.1"/>
    </source>
</evidence>
<dbReference type="SUPFAM" id="SSF56935">
    <property type="entry name" value="Porins"/>
    <property type="match status" value="1"/>
</dbReference>
<dbReference type="AlphaFoldDB" id="A0A382DTU7"/>
<dbReference type="InterPro" id="IPR057601">
    <property type="entry name" value="Oar-like_b-barrel"/>
</dbReference>
<organism evidence="2">
    <name type="scientific">marine metagenome</name>
    <dbReference type="NCBI Taxonomy" id="408172"/>
    <lineage>
        <taxon>unclassified sequences</taxon>
        <taxon>metagenomes</taxon>
        <taxon>ecological metagenomes</taxon>
    </lineage>
</organism>
<dbReference type="Pfam" id="PF13620">
    <property type="entry name" value="CarboxypepD_reg"/>
    <property type="match status" value="1"/>
</dbReference>
<dbReference type="Pfam" id="PF25183">
    <property type="entry name" value="OMP_b-brl_4"/>
    <property type="match status" value="1"/>
</dbReference>
<feature type="domain" description="TonB-dependent transporter Oar-like beta-barrel" evidence="1">
    <location>
        <begin position="241"/>
        <end position="552"/>
    </location>
</feature>
<protein>
    <recommendedName>
        <fullName evidence="1">TonB-dependent transporter Oar-like beta-barrel domain-containing protein</fullName>
    </recommendedName>
</protein>
<sequence length="553" mass="60254">MNSGWVRIVSCLVWMAVGLSAQTNTGALTGVVRDTSGGVLPGATVLAIHPDSGRTVERVVDAEGRFFLPALPIGSWEVAVEMPGFGRETQTGIDLEIGRTLQLEFALSLGALSEEVTVEISTPLLQVSTAEISDVIEAREVEQMPLNGRQFLRLAQLSDAVVIPPGGTRGGALQQAGPLPNVGGQRAGHNIYMLDGFKVTDELFNNLVINPSVDSIQEFKIQKSMYPPEFGGKASALINVATKSGSNVYHGSLFEFIRDERFDARNFFDDPNLPVPPLDQQQYGGTFGGPIVPNRTFFFVSYERQDTRRSITKTFSVPDSAARAGDFSGWDPVCDPTTVNPVSGACTPFVGNQIPAGRVDPIAQAFLSNVPLPTGSGRFQNLTSVEPQDKDVHQFSFRVDHRLTDTDQLLVRYSSFDADEIQPFGTSVQQEALVPGFGRTLDTTTRNLGVSHTHTFGLGMLNEFRFGYMRVDGGQRSLNVGNDFAAQVGLQGVSDNPRDVGFPQVSTAGLFSTMGDPTTFVSRDNEHFEMYNNFLIDRGEHQLKFGGYLFHLR</sequence>
<dbReference type="GO" id="GO:0030246">
    <property type="term" value="F:carbohydrate binding"/>
    <property type="evidence" value="ECO:0007669"/>
    <property type="project" value="InterPro"/>
</dbReference>
<dbReference type="InterPro" id="IPR013784">
    <property type="entry name" value="Carb-bd-like_fold"/>
</dbReference>
<name>A0A382DTU7_9ZZZZ</name>
<accession>A0A382DTU7</accession>
<dbReference type="Gene3D" id="2.60.40.1120">
    <property type="entry name" value="Carboxypeptidase-like, regulatory domain"/>
    <property type="match status" value="1"/>
</dbReference>
<dbReference type="SUPFAM" id="SSF49452">
    <property type="entry name" value="Starch-binding domain-like"/>
    <property type="match status" value="1"/>
</dbReference>